<feature type="transmembrane region" description="Helical" evidence="1">
    <location>
        <begin position="38"/>
        <end position="61"/>
    </location>
</feature>
<proteinExistence type="predicted"/>
<dbReference type="InterPro" id="IPR046487">
    <property type="entry name" value="DUF6580"/>
</dbReference>
<reference evidence="2" key="1">
    <citation type="journal article" date="2014" name="Genome Biol. Evol.">
        <title>Pangenome evidence for extensive interdomain horizontal transfer affecting lineage core and shell genes in uncultured planktonic thaumarchaeota and euryarchaeota.</title>
        <authorList>
            <person name="Deschamps P."/>
            <person name="Zivanovic Y."/>
            <person name="Moreira D."/>
            <person name="Rodriguez-Valera F."/>
            <person name="Lopez-Garcia P."/>
        </authorList>
    </citation>
    <scope>NUCLEOTIDE SEQUENCE</scope>
</reference>
<dbReference type="EMBL" id="KF900763">
    <property type="protein sequence ID" value="AIF06210.1"/>
    <property type="molecule type" value="Genomic_DNA"/>
</dbReference>
<feature type="transmembrane region" description="Helical" evidence="1">
    <location>
        <begin position="108"/>
        <end position="131"/>
    </location>
</feature>
<keyword evidence="1" id="KW-0812">Transmembrane</keyword>
<evidence type="ECO:0000313" key="2">
    <source>
        <dbReference type="EMBL" id="AIF06210.1"/>
    </source>
</evidence>
<sequence length="190" mass="20641">MERSRLPLPLTAGVLLLLGAGGRIALHAHPNVETVMVATFLAAMLLPFAWAVAVTMGMMLLSDWWLGYLWGSPIIVFTYSGFLLVALASRRWRPQIGGRLSPGLAMRFAGVGIIFAAVYDGWTNFGVFWLWWAHTPGNLLAVYTLGLPFMLYHLLSSIVTFTLVGLPLWVALSAPAEDEAASPVGDAARD</sequence>
<accession>A0A075GT94</accession>
<keyword evidence="1" id="KW-1133">Transmembrane helix</keyword>
<keyword evidence="1" id="KW-0472">Membrane</keyword>
<name>A0A075GT94_9EURY</name>
<feature type="transmembrane region" description="Helical" evidence="1">
    <location>
        <begin position="67"/>
        <end position="87"/>
    </location>
</feature>
<feature type="transmembrane region" description="Helical" evidence="1">
    <location>
        <begin position="151"/>
        <end position="172"/>
    </location>
</feature>
<evidence type="ECO:0000256" key="1">
    <source>
        <dbReference type="SAM" id="Phobius"/>
    </source>
</evidence>
<organism evidence="2">
    <name type="scientific">uncultured marine group II/III euryarchaeote KM3_190_A12</name>
    <dbReference type="NCBI Taxonomy" id="1457961"/>
    <lineage>
        <taxon>Archaea</taxon>
        <taxon>Methanobacteriati</taxon>
        <taxon>Methanobacteriota</taxon>
        <taxon>environmental samples</taxon>
    </lineage>
</organism>
<dbReference type="AlphaFoldDB" id="A0A075GT94"/>
<dbReference type="Pfam" id="PF20221">
    <property type="entry name" value="DUF6580"/>
    <property type="match status" value="1"/>
</dbReference>
<protein>
    <submittedName>
        <fullName evidence="2">Uncharacterized protein</fullName>
    </submittedName>
</protein>
<feature type="transmembrane region" description="Helical" evidence="1">
    <location>
        <begin position="6"/>
        <end position="26"/>
    </location>
</feature>